<evidence type="ECO:0000313" key="2">
    <source>
        <dbReference type="Proteomes" id="UP000095679"/>
    </source>
</evidence>
<dbReference type="AlphaFoldDB" id="A0A174HZM1"/>
<dbReference type="EMBL" id="CYZL01000024">
    <property type="protein sequence ID" value="CUO78480.1"/>
    <property type="molecule type" value="Genomic_DNA"/>
</dbReference>
<dbReference type="Proteomes" id="UP000095679">
    <property type="component" value="Unassembled WGS sequence"/>
</dbReference>
<evidence type="ECO:0000313" key="1">
    <source>
        <dbReference type="EMBL" id="CUO78480.1"/>
    </source>
</evidence>
<dbReference type="RefSeq" id="WP_055299337.1">
    <property type="nucleotide sequence ID" value="NZ_BLYK01000073.1"/>
</dbReference>
<protein>
    <submittedName>
        <fullName evidence="1">Uncharacterized protein</fullName>
    </submittedName>
</protein>
<name>A0A174HZM1_9FIRM</name>
<sequence length="199" mass="23341">MQKQKFIHISFDPVEKFEPKIPQNRAPEEDQTIRRICCIRTGKDMKKDIMKALNASPCAGEALNRIASFGFYPVLHVYEMDSQDYLLPDEVQKYVPDAYYSGECWLTKKPISFIHKCYEVTWFKTKEVSDSFGTEWQAVVALKLEKLKKTETNWERYRKEHPNSVNDKLIQIVHSMDIGFKSFALTFSEEEIRKLTEKG</sequence>
<reference evidence="1 2" key="1">
    <citation type="submission" date="2015-09" db="EMBL/GenBank/DDBJ databases">
        <authorList>
            <consortium name="Pathogen Informatics"/>
        </authorList>
    </citation>
    <scope>NUCLEOTIDE SEQUENCE [LARGE SCALE GENOMIC DNA]</scope>
    <source>
        <strain evidence="1 2">2789STDY5834835</strain>
    </source>
</reference>
<accession>A0A174HZM1</accession>
<organism evidence="1 2">
    <name type="scientific">Anaerobutyricum hallii</name>
    <dbReference type="NCBI Taxonomy" id="39488"/>
    <lineage>
        <taxon>Bacteria</taxon>
        <taxon>Bacillati</taxon>
        <taxon>Bacillota</taxon>
        <taxon>Clostridia</taxon>
        <taxon>Lachnospirales</taxon>
        <taxon>Lachnospiraceae</taxon>
        <taxon>Anaerobutyricum</taxon>
    </lineage>
</organism>
<proteinExistence type="predicted"/>
<gene>
    <name evidence="1" type="ORF">ERS852450_02422</name>
</gene>